<evidence type="ECO:0000256" key="2">
    <source>
        <dbReference type="ARBA" id="ARBA00023125"/>
    </source>
</evidence>
<dbReference type="InterPro" id="IPR051011">
    <property type="entry name" value="Metal_resp_trans_reg"/>
</dbReference>
<dbReference type="InterPro" id="IPR036390">
    <property type="entry name" value="WH_DNA-bd_sf"/>
</dbReference>
<gene>
    <name evidence="5" type="ORF">SAMN05216223_106375</name>
</gene>
<evidence type="ECO:0000256" key="3">
    <source>
        <dbReference type="ARBA" id="ARBA00023163"/>
    </source>
</evidence>
<dbReference type="Pfam" id="PF13412">
    <property type="entry name" value="HTH_24"/>
    <property type="match status" value="1"/>
</dbReference>
<dbReference type="EMBL" id="FNVU01000006">
    <property type="protein sequence ID" value="SEG57943.1"/>
    <property type="molecule type" value="Genomic_DNA"/>
</dbReference>
<dbReference type="SUPFAM" id="SSF46785">
    <property type="entry name" value="Winged helix' DNA-binding domain"/>
    <property type="match status" value="1"/>
</dbReference>
<dbReference type="CDD" id="cd00090">
    <property type="entry name" value="HTH_ARSR"/>
    <property type="match status" value="1"/>
</dbReference>
<name>A0A1H6BAS2_9ACTN</name>
<feature type="domain" description="HTH arsR-type" evidence="4">
    <location>
        <begin position="261"/>
        <end position="335"/>
    </location>
</feature>
<dbReference type="InterPro" id="IPR036388">
    <property type="entry name" value="WH-like_DNA-bd_sf"/>
</dbReference>
<dbReference type="AlphaFoldDB" id="A0A1H6BAS2"/>
<proteinExistence type="predicted"/>
<sequence>MGRGIRFAFSANDVARTRFAVSPLWEVVASIRVYQAAGGSEAGRQAGRRSAHRRWLEAAVPRVAAAGLDRGLLFDLVPATGYTPDFITPPPPTRGAELAAELRVVEATPVSEIHRELSMFGLRTARIEAMYADPAAGIARLVGEIEAYWDAALAPCWPQIRSVLEADVFHQARRLAADGAGAVLGDLHPRVVWSAGTLTLSQMACPVRLDLEGRGLVLVPSVFTRSEAPTATVAPVGRQLFYPSRGWGSVWAAERPAVPEAVAAVLGRTRALLLTELAVPASTSELAGRTGLSAGGVNQHLTALRDAGIVSAHRSGRSVLYMRTAVAESILAAAASG</sequence>
<dbReference type="InterPro" id="IPR011991">
    <property type="entry name" value="ArsR-like_HTH"/>
</dbReference>
<keyword evidence="3" id="KW-0804">Transcription</keyword>
<evidence type="ECO:0000256" key="1">
    <source>
        <dbReference type="ARBA" id="ARBA00023015"/>
    </source>
</evidence>
<dbReference type="PANTHER" id="PTHR43132">
    <property type="entry name" value="ARSENICAL RESISTANCE OPERON REPRESSOR ARSR-RELATED"/>
    <property type="match status" value="1"/>
</dbReference>
<protein>
    <submittedName>
        <fullName evidence="5">Helix-turn-helix domain-containing protein</fullName>
    </submittedName>
</protein>
<dbReference type="GO" id="GO:0003700">
    <property type="term" value="F:DNA-binding transcription factor activity"/>
    <property type="evidence" value="ECO:0007669"/>
    <property type="project" value="InterPro"/>
</dbReference>
<dbReference type="RefSeq" id="WP_103886627.1">
    <property type="nucleotide sequence ID" value="NZ_FNVU01000006.1"/>
</dbReference>
<keyword evidence="1" id="KW-0805">Transcription regulation</keyword>
<organism evidence="5 6">
    <name type="scientific">Actinacidiphila yanglinensis</name>
    <dbReference type="NCBI Taxonomy" id="310779"/>
    <lineage>
        <taxon>Bacteria</taxon>
        <taxon>Bacillati</taxon>
        <taxon>Actinomycetota</taxon>
        <taxon>Actinomycetes</taxon>
        <taxon>Kitasatosporales</taxon>
        <taxon>Streptomycetaceae</taxon>
        <taxon>Actinacidiphila</taxon>
    </lineage>
</organism>
<keyword evidence="2" id="KW-0238">DNA-binding</keyword>
<dbReference type="GO" id="GO:0003677">
    <property type="term" value="F:DNA binding"/>
    <property type="evidence" value="ECO:0007669"/>
    <property type="project" value="UniProtKB-KW"/>
</dbReference>
<evidence type="ECO:0000313" key="6">
    <source>
        <dbReference type="Proteomes" id="UP000236754"/>
    </source>
</evidence>
<reference evidence="5 6" key="1">
    <citation type="submission" date="2016-10" db="EMBL/GenBank/DDBJ databases">
        <authorList>
            <person name="de Groot N.N."/>
        </authorList>
    </citation>
    <scope>NUCLEOTIDE SEQUENCE [LARGE SCALE GENOMIC DNA]</scope>
    <source>
        <strain evidence="5 6">CGMCC 4.2023</strain>
    </source>
</reference>
<dbReference type="OrthoDB" id="3460651at2"/>
<evidence type="ECO:0000259" key="4">
    <source>
        <dbReference type="SMART" id="SM00418"/>
    </source>
</evidence>
<evidence type="ECO:0000313" key="5">
    <source>
        <dbReference type="EMBL" id="SEG57943.1"/>
    </source>
</evidence>
<dbReference type="InterPro" id="IPR001845">
    <property type="entry name" value="HTH_ArsR_DNA-bd_dom"/>
</dbReference>
<dbReference type="SMART" id="SM00418">
    <property type="entry name" value="HTH_ARSR"/>
    <property type="match status" value="1"/>
</dbReference>
<keyword evidence="6" id="KW-1185">Reference proteome</keyword>
<accession>A0A1H6BAS2</accession>
<dbReference type="PANTHER" id="PTHR43132:SF6">
    <property type="entry name" value="HTH-TYPE TRANSCRIPTIONAL REPRESSOR CZRA"/>
    <property type="match status" value="1"/>
</dbReference>
<dbReference type="Gene3D" id="1.10.10.10">
    <property type="entry name" value="Winged helix-like DNA-binding domain superfamily/Winged helix DNA-binding domain"/>
    <property type="match status" value="1"/>
</dbReference>
<dbReference type="Proteomes" id="UP000236754">
    <property type="component" value="Unassembled WGS sequence"/>
</dbReference>